<dbReference type="EMBL" id="BFFP01000006">
    <property type="protein sequence ID" value="GBG94164.1"/>
    <property type="molecule type" value="Genomic_DNA"/>
</dbReference>
<dbReference type="RefSeq" id="WP_124975320.1">
    <property type="nucleotide sequence ID" value="NZ_BFFP01000006.1"/>
</dbReference>
<dbReference type="InterPro" id="IPR016181">
    <property type="entry name" value="Acyl_CoA_acyltransferase"/>
</dbReference>
<dbReference type="Proteomes" id="UP000286848">
    <property type="component" value="Unassembled WGS sequence"/>
</dbReference>
<dbReference type="InterPro" id="IPR000182">
    <property type="entry name" value="GNAT_dom"/>
</dbReference>
<evidence type="ECO:0000259" key="1">
    <source>
        <dbReference type="PROSITE" id="PS51186"/>
    </source>
</evidence>
<dbReference type="AlphaFoldDB" id="A0A401IRN5"/>
<keyword evidence="2" id="KW-0808">Transferase</keyword>
<dbReference type="GO" id="GO:0016747">
    <property type="term" value="F:acyltransferase activity, transferring groups other than amino-acyl groups"/>
    <property type="evidence" value="ECO:0007669"/>
    <property type="project" value="InterPro"/>
</dbReference>
<organism evidence="2 3">
    <name type="scientific">Ligilactobacillus salitolerans</name>
    <dbReference type="NCBI Taxonomy" id="1808352"/>
    <lineage>
        <taxon>Bacteria</taxon>
        <taxon>Bacillati</taxon>
        <taxon>Bacillota</taxon>
        <taxon>Bacilli</taxon>
        <taxon>Lactobacillales</taxon>
        <taxon>Lactobacillaceae</taxon>
        <taxon>Ligilactobacillus</taxon>
    </lineage>
</organism>
<evidence type="ECO:0000313" key="2">
    <source>
        <dbReference type="EMBL" id="GBG94164.1"/>
    </source>
</evidence>
<gene>
    <name evidence="2" type="ORF">LFYK43_06230</name>
</gene>
<keyword evidence="3" id="KW-1185">Reference proteome</keyword>
<dbReference type="PROSITE" id="PS51186">
    <property type="entry name" value="GNAT"/>
    <property type="match status" value="1"/>
</dbReference>
<feature type="domain" description="N-acetyltransferase" evidence="1">
    <location>
        <begin position="1"/>
        <end position="163"/>
    </location>
</feature>
<proteinExistence type="predicted"/>
<sequence>MDLKLIETDPKQKDFSQVDALYQQAFPADELYPAELLRAHLNDKNAKFWSIYDQAKWIGFTYCMTEKDLTYVGFLAISPEFRGTGYGSQTLKLIKEKYANNRVCLLIEEVERSYSDFEARKKRLSFYRKNGFQLAGFKIVELGVTYDFLVAVGQSLRSSEYLTLINNYTGPIYAKIVNSHTVK</sequence>
<dbReference type="CDD" id="cd04301">
    <property type="entry name" value="NAT_SF"/>
    <property type="match status" value="1"/>
</dbReference>
<dbReference type="OrthoDB" id="9127144at2"/>
<protein>
    <submittedName>
        <fullName evidence="2">GNAT family acetyltransferase</fullName>
    </submittedName>
</protein>
<dbReference type="Pfam" id="PF13508">
    <property type="entry name" value="Acetyltransf_7"/>
    <property type="match status" value="1"/>
</dbReference>
<accession>A0A401IRN5</accession>
<name>A0A401IRN5_9LACO</name>
<reference evidence="2 3" key="1">
    <citation type="journal article" date="2019" name="Int. J. Syst. Evol. Microbiol.">
        <title>Lactobacillus salitolerans sp. nov., a novel lactic acid bacterium isolated from spent mushroom substrates.</title>
        <authorList>
            <person name="Tohno M."/>
            <person name="Tanizawa Y."/>
            <person name="Kojima Y."/>
            <person name="Sakamoto M."/>
            <person name="Nakamura Y."/>
            <person name="Ohkuma M."/>
            <person name="Kobayashi H."/>
        </authorList>
    </citation>
    <scope>NUCLEOTIDE SEQUENCE [LARGE SCALE GENOMIC DNA]</scope>
    <source>
        <strain evidence="2 3">YK43</strain>
    </source>
</reference>
<evidence type="ECO:0000313" key="3">
    <source>
        <dbReference type="Proteomes" id="UP000286848"/>
    </source>
</evidence>
<comment type="caution">
    <text evidence="2">The sequence shown here is derived from an EMBL/GenBank/DDBJ whole genome shotgun (WGS) entry which is preliminary data.</text>
</comment>
<dbReference type="SUPFAM" id="SSF55729">
    <property type="entry name" value="Acyl-CoA N-acyltransferases (Nat)"/>
    <property type="match status" value="1"/>
</dbReference>
<dbReference type="Gene3D" id="3.40.630.30">
    <property type="match status" value="1"/>
</dbReference>